<accession>A0A6N2SUB2</accession>
<feature type="chain" id="PRO_5033253702" evidence="1">
    <location>
        <begin position="23"/>
        <end position="256"/>
    </location>
</feature>
<feature type="domain" description="BACON" evidence="2">
    <location>
        <begin position="115"/>
        <end position="167"/>
    </location>
</feature>
<dbReference type="InterPro" id="IPR011990">
    <property type="entry name" value="TPR-like_helical_dom_sf"/>
</dbReference>
<evidence type="ECO:0000313" key="4">
    <source>
        <dbReference type="EMBL" id="VYS96619.1"/>
    </source>
</evidence>
<accession>A0A174MCD1</accession>
<protein>
    <submittedName>
        <fullName evidence="3">Chitobiase</fullName>
    </submittedName>
</protein>
<sequence>MKKCIKLLILVFALAMPISTWGQCAAIYKKGETSMKKGRYREAIKSFKAAMKCDSKLEQDCKSKIKECEEKLKPAPKSTPAPVIEVTRLAITPDSVRFGYETTKAEYIKVDSAPEEWTATSDSNWCKVIPHGKNLSVSCEINQLTSERKATVTISNGKMEETVKVVQSGQKEFINIALDKLEFGSKGEIKELPIKTNTEWEVINIPSWCEVIAKDSDKLILKVAKTKKAKEGTLIVKTKGGEISSAILSQKKGGIF</sequence>
<dbReference type="Gene3D" id="1.25.40.10">
    <property type="entry name" value="Tetratricopeptide repeat domain"/>
    <property type="match status" value="1"/>
</dbReference>
<dbReference type="InterPro" id="IPR024361">
    <property type="entry name" value="BACON"/>
</dbReference>
<feature type="signal peptide" evidence="1">
    <location>
        <begin position="1"/>
        <end position="22"/>
    </location>
</feature>
<evidence type="ECO:0000313" key="3">
    <source>
        <dbReference type="EMBL" id="CUP34013.1"/>
    </source>
</evidence>
<reference evidence="4" key="2">
    <citation type="submission" date="2019-11" db="EMBL/GenBank/DDBJ databases">
        <authorList>
            <person name="Feng L."/>
        </authorList>
    </citation>
    <scope>NUCLEOTIDE SEQUENCE</scope>
    <source>
        <strain evidence="4">BfaecisLFYP10</strain>
    </source>
</reference>
<proteinExistence type="predicted"/>
<gene>
    <name evidence="4" type="ORF">BFLFYP10_00331</name>
    <name evidence="3" type="ORF">ERS852461_02367</name>
</gene>
<dbReference type="Pfam" id="PF13004">
    <property type="entry name" value="BACON"/>
    <property type="match status" value="1"/>
</dbReference>
<evidence type="ECO:0000259" key="2">
    <source>
        <dbReference type="Pfam" id="PF13004"/>
    </source>
</evidence>
<dbReference type="EMBL" id="CACRSZ010000029">
    <property type="protein sequence ID" value="VYS96619.1"/>
    <property type="molecule type" value="Genomic_DNA"/>
</dbReference>
<dbReference type="AlphaFoldDB" id="A0A174MCD1"/>
<evidence type="ECO:0000313" key="5">
    <source>
        <dbReference type="Proteomes" id="UP000095606"/>
    </source>
</evidence>
<keyword evidence="1" id="KW-0732">Signal</keyword>
<reference evidence="3 5" key="1">
    <citation type="submission" date="2015-09" db="EMBL/GenBank/DDBJ databases">
        <authorList>
            <consortium name="Pathogen Informatics"/>
        </authorList>
    </citation>
    <scope>NUCLEOTIDE SEQUENCE [LARGE SCALE GENOMIC DNA]</scope>
    <source>
        <strain evidence="3 5">2789STDY5834846</strain>
    </source>
</reference>
<dbReference type="CDD" id="cd14948">
    <property type="entry name" value="BACON"/>
    <property type="match status" value="1"/>
</dbReference>
<dbReference type="Proteomes" id="UP000095606">
    <property type="component" value="Unassembled WGS sequence"/>
</dbReference>
<evidence type="ECO:0000256" key="1">
    <source>
        <dbReference type="SAM" id="SignalP"/>
    </source>
</evidence>
<dbReference type="Gene3D" id="2.60.40.10">
    <property type="entry name" value="Immunoglobulins"/>
    <property type="match status" value="2"/>
</dbReference>
<organism evidence="3 5">
    <name type="scientific">Bacteroides faecis</name>
    <dbReference type="NCBI Taxonomy" id="674529"/>
    <lineage>
        <taxon>Bacteria</taxon>
        <taxon>Pseudomonadati</taxon>
        <taxon>Bacteroidota</taxon>
        <taxon>Bacteroidia</taxon>
        <taxon>Bacteroidales</taxon>
        <taxon>Bacteroidaceae</taxon>
        <taxon>Bacteroides</taxon>
    </lineage>
</organism>
<name>A0A174MCD1_9BACE</name>
<dbReference type="EMBL" id="CZAE01000010">
    <property type="protein sequence ID" value="CUP34013.1"/>
    <property type="molecule type" value="Genomic_DNA"/>
</dbReference>
<dbReference type="InterPro" id="IPR013783">
    <property type="entry name" value="Ig-like_fold"/>
</dbReference>